<sequence>MASNQNVRDIQWVLVAIKSESCHQETENFLNISISKDTLVKFSHLLTVLATTKNTQLSLQNSEFHQFQWELQQVRNLGIFLESNSNVKELVFRKNRFNVECLSEISEILKKNGVIKEIMLSESGIGSMGAGLLASALKLNSSLEELQIWEDSIGGAVKVIEANSTLKLLTIFGSNSITATPLISAVLGRNRSMEVHVWSGEHEKKSSKVVSNLRKGHYEYTALMSLVLAELLVLWDELNSKVA</sequence>
<keyword evidence="2" id="KW-1185">Reference proteome</keyword>
<evidence type="ECO:0000313" key="2">
    <source>
        <dbReference type="Proteomes" id="UP001188597"/>
    </source>
</evidence>
<reference evidence="1" key="1">
    <citation type="submission" date="2022-12" db="EMBL/GenBank/DDBJ databases">
        <title>Draft genome assemblies for two species of Escallonia (Escalloniales).</title>
        <authorList>
            <person name="Chanderbali A."/>
            <person name="Dervinis C."/>
            <person name="Anghel I."/>
            <person name="Soltis D."/>
            <person name="Soltis P."/>
            <person name="Zapata F."/>
        </authorList>
    </citation>
    <scope>NUCLEOTIDE SEQUENCE</scope>
    <source>
        <strain evidence="1">UCBG64.0493</strain>
        <tissue evidence="1">Leaf</tissue>
    </source>
</reference>
<dbReference type="Proteomes" id="UP001188597">
    <property type="component" value="Unassembled WGS sequence"/>
</dbReference>
<gene>
    <name evidence="1" type="ORF">RJ639_037304</name>
</gene>
<dbReference type="PANTHER" id="PTHR47679">
    <property type="entry name" value="PROTEIN TORNADO 1"/>
    <property type="match status" value="1"/>
</dbReference>
<proteinExistence type="predicted"/>
<name>A0AA89BHY7_9ASTE</name>
<dbReference type="Gene3D" id="3.80.10.10">
    <property type="entry name" value="Ribonuclease Inhibitor"/>
    <property type="match status" value="1"/>
</dbReference>
<dbReference type="SUPFAM" id="SSF52047">
    <property type="entry name" value="RNI-like"/>
    <property type="match status" value="1"/>
</dbReference>
<dbReference type="PANTHER" id="PTHR47679:SF1">
    <property type="entry name" value="PROTEIN TORNADO 1"/>
    <property type="match status" value="1"/>
</dbReference>
<organism evidence="1 2">
    <name type="scientific">Escallonia herrerae</name>
    <dbReference type="NCBI Taxonomy" id="1293975"/>
    <lineage>
        <taxon>Eukaryota</taxon>
        <taxon>Viridiplantae</taxon>
        <taxon>Streptophyta</taxon>
        <taxon>Embryophyta</taxon>
        <taxon>Tracheophyta</taxon>
        <taxon>Spermatophyta</taxon>
        <taxon>Magnoliopsida</taxon>
        <taxon>eudicotyledons</taxon>
        <taxon>Gunneridae</taxon>
        <taxon>Pentapetalae</taxon>
        <taxon>asterids</taxon>
        <taxon>campanulids</taxon>
        <taxon>Escalloniales</taxon>
        <taxon>Escalloniaceae</taxon>
        <taxon>Escallonia</taxon>
    </lineage>
</organism>
<dbReference type="EMBL" id="JAVXUP010000268">
    <property type="protein sequence ID" value="KAK3032491.1"/>
    <property type="molecule type" value="Genomic_DNA"/>
</dbReference>
<comment type="caution">
    <text evidence="1">The sequence shown here is derived from an EMBL/GenBank/DDBJ whole genome shotgun (WGS) entry which is preliminary data.</text>
</comment>
<protein>
    <submittedName>
        <fullName evidence="1">Uncharacterized protein</fullName>
    </submittedName>
</protein>
<evidence type="ECO:0000313" key="1">
    <source>
        <dbReference type="EMBL" id="KAK3032491.1"/>
    </source>
</evidence>
<dbReference type="InterPro" id="IPR032675">
    <property type="entry name" value="LRR_dom_sf"/>
</dbReference>
<accession>A0AA89BHY7</accession>
<dbReference type="AlphaFoldDB" id="A0AA89BHY7"/>